<evidence type="ECO:0000256" key="1">
    <source>
        <dbReference type="SAM" id="MobiDB-lite"/>
    </source>
</evidence>
<keyword evidence="2" id="KW-0812">Transmembrane</keyword>
<evidence type="ECO:0008006" key="5">
    <source>
        <dbReference type="Google" id="ProtNLM"/>
    </source>
</evidence>
<dbReference type="AlphaFoldDB" id="A0A8H5G737"/>
<keyword evidence="4" id="KW-1185">Reference proteome</keyword>
<evidence type="ECO:0000313" key="3">
    <source>
        <dbReference type="EMBL" id="KAF5359475.1"/>
    </source>
</evidence>
<feature type="transmembrane region" description="Helical" evidence="2">
    <location>
        <begin position="143"/>
        <end position="162"/>
    </location>
</feature>
<dbReference type="Proteomes" id="UP000559027">
    <property type="component" value="Unassembled WGS sequence"/>
</dbReference>
<sequence length="711" mass="78589">MAEIYPHRASHDSGEPNSERPPSYQESSHASHVRRFAAFLTLEGAFLALEWYCYTRPRALPDFYLVHYFQLATLKSGFISLFNFWHTVAVACATEICYEAFSKEWDARRVEKERTDRVSKVTGGVFDRACYFFERRATKTYRAGFIIFLGLLLMGMTGPSAVTVIDGVETETWLEIGLITTQNLTPDSANPNNPIFLIRLAEANMVVKLEQVLDAPWGYVPSPNWLIPLPVENLDRAKRVTYTSDVASFNYSCRWQSPDSIVGNTVTVENNQWSGNFVANSSEFGSAGNATSGSKVLMRKRHEANVLQVTDGSSILQLSPRSMSTAGISVYLLLGGNQTVQVRPNSTEAWIDLSNLPTVYNPDYYISFKTESRVRSPIATLLICDPRLQFATGTVILNPTPNITDPDIRVVLDNPPPPVGNVDQSAAQTLFTSVLSTVVNEPDPITPDVTFDFINFNYATGKMMLDLPPLAGWTTLSGVHPFNLTFMDSQLDRFTLSALKAFTNGYKGDGAIRQSTGNFTTDVSARSTSDNASLATSVQFAILHSVFWAHNWGNIDRSAAQTLFTSALSIAVNEPDPITPNVTFDFINFNYATGEMILDLPLLASWTTLSGVHPFNLTFMDSQLDRFTFSALKTFTNGYKGDGTIRQSTGNFTTDVSARSTSVNASLATSVQFTILHSILFALLGISLAELAHLDVTRDRTPFSLEVLKKE</sequence>
<organism evidence="3 4">
    <name type="scientific">Leucocoprinus leucothites</name>
    <dbReference type="NCBI Taxonomy" id="201217"/>
    <lineage>
        <taxon>Eukaryota</taxon>
        <taxon>Fungi</taxon>
        <taxon>Dikarya</taxon>
        <taxon>Basidiomycota</taxon>
        <taxon>Agaricomycotina</taxon>
        <taxon>Agaricomycetes</taxon>
        <taxon>Agaricomycetidae</taxon>
        <taxon>Agaricales</taxon>
        <taxon>Agaricineae</taxon>
        <taxon>Agaricaceae</taxon>
        <taxon>Leucocoprinus</taxon>
    </lineage>
</organism>
<reference evidence="3 4" key="1">
    <citation type="journal article" date="2020" name="ISME J.">
        <title>Uncovering the hidden diversity of litter-decomposition mechanisms in mushroom-forming fungi.</title>
        <authorList>
            <person name="Floudas D."/>
            <person name="Bentzer J."/>
            <person name="Ahren D."/>
            <person name="Johansson T."/>
            <person name="Persson P."/>
            <person name="Tunlid A."/>
        </authorList>
    </citation>
    <scope>NUCLEOTIDE SEQUENCE [LARGE SCALE GENOMIC DNA]</scope>
    <source>
        <strain evidence="3 4">CBS 146.42</strain>
    </source>
</reference>
<keyword evidence="2" id="KW-1133">Transmembrane helix</keyword>
<evidence type="ECO:0000313" key="4">
    <source>
        <dbReference type="Proteomes" id="UP000559027"/>
    </source>
</evidence>
<dbReference type="EMBL" id="JAACJO010000004">
    <property type="protein sequence ID" value="KAF5359475.1"/>
    <property type="molecule type" value="Genomic_DNA"/>
</dbReference>
<gene>
    <name evidence="3" type="ORF">D9756_003551</name>
</gene>
<feature type="region of interest" description="Disordered" evidence="1">
    <location>
        <begin position="1"/>
        <end position="26"/>
    </location>
</feature>
<name>A0A8H5G737_9AGAR</name>
<accession>A0A8H5G737</accession>
<evidence type="ECO:0000256" key="2">
    <source>
        <dbReference type="SAM" id="Phobius"/>
    </source>
</evidence>
<comment type="caution">
    <text evidence="3">The sequence shown here is derived from an EMBL/GenBank/DDBJ whole genome shotgun (WGS) entry which is preliminary data.</text>
</comment>
<protein>
    <recommendedName>
        <fullName evidence="5">Transmembrane protein</fullName>
    </recommendedName>
</protein>
<keyword evidence="2" id="KW-0472">Membrane</keyword>
<feature type="compositionally biased region" description="Basic and acidic residues" evidence="1">
    <location>
        <begin position="1"/>
        <end position="18"/>
    </location>
</feature>
<dbReference type="OrthoDB" id="3059023at2759"/>
<proteinExistence type="predicted"/>